<organism evidence="1 2">
    <name type="scientific">Photinus pyralis</name>
    <name type="common">Common eastern firefly</name>
    <name type="synonym">Lampyris pyralis</name>
    <dbReference type="NCBI Taxonomy" id="7054"/>
    <lineage>
        <taxon>Eukaryota</taxon>
        <taxon>Metazoa</taxon>
        <taxon>Ecdysozoa</taxon>
        <taxon>Arthropoda</taxon>
        <taxon>Hexapoda</taxon>
        <taxon>Insecta</taxon>
        <taxon>Pterygota</taxon>
        <taxon>Neoptera</taxon>
        <taxon>Endopterygota</taxon>
        <taxon>Coleoptera</taxon>
        <taxon>Polyphaga</taxon>
        <taxon>Elateriformia</taxon>
        <taxon>Elateroidea</taxon>
        <taxon>Lampyridae</taxon>
        <taxon>Lampyrinae</taxon>
        <taxon>Photinus</taxon>
    </lineage>
</organism>
<proteinExistence type="predicted"/>
<sequence>MRFQKSLWKRNVCQHTKIRHYNTVINPEAPYSSDTLTRCRKGDLENILNEERKILEPKMATKYLLLISQKNNRPGSENPKKIKILPADSIWSIDRIKITLERCK</sequence>
<reference evidence="1 2" key="1">
    <citation type="journal article" date="2018" name="Elife">
        <title>Firefly genomes illuminate parallel origins of bioluminescence in beetles.</title>
        <authorList>
            <person name="Fallon T.R."/>
            <person name="Lower S.E."/>
            <person name="Chang C.H."/>
            <person name="Bessho-Uehara M."/>
            <person name="Martin G.J."/>
            <person name="Bewick A.J."/>
            <person name="Behringer M."/>
            <person name="Debat H.J."/>
            <person name="Wong I."/>
            <person name="Day J.C."/>
            <person name="Suvorov A."/>
            <person name="Silva C.J."/>
            <person name="Stanger-Hall K.F."/>
            <person name="Hall D.W."/>
            <person name="Schmitz R.J."/>
            <person name="Nelson D.R."/>
            <person name="Lewis S.M."/>
            <person name="Shigenobu S."/>
            <person name="Bybee S.M."/>
            <person name="Larracuente A.M."/>
            <person name="Oba Y."/>
            <person name="Weng J.K."/>
        </authorList>
    </citation>
    <scope>NUCLEOTIDE SEQUENCE [LARGE SCALE GENOMIC DNA]</scope>
    <source>
        <strain evidence="1">1611_PpyrPB1</strain>
        <tissue evidence="1">Whole body</tissue>
    </source>
</reference>
<name>A0A5N4AA23_PHOPY</name>
<gene>
    <name evidence="1" type="ORF">PPYR_13777</name>
</gene>
<accession>A0A5N4AA23</accession>
<dbReference type="Proteomes" id="UP000327044">
    <property type="component" value="Unassembled WGS sequence"/>
</dbReference>
<dbReference type="EMBL" id="VVIM01000009">
    <property type="protein sequence ID" value="KAB0794157.1"/>
    <property type="molecule type" value="Genomic_DNA"/>
</dbReference>
<keyword evidence="2" id="KW-1185">Reference proteome</keyword>
<comment type="caution">
    <text evidence="1">The sequence shown here is derived from an EMBL/GenBank/DDBJ whole genome shotgun (WGS) entry which is preliminary data.</text>
</comment>
<dbReference type="InParanoid" id="A0A5N4AA23"/>
<dbReference type="AlphaFoldDB" id="A0A5N4AA23"/>
<protein>
    <submittedName>
        <fullName evidence="1">Uncharacterized protein</fullName>
    </submittedName>
</protein>
<evidence type="ECO:0000313" key="1">
    <source>
        <dbReference type="EMBL" id="KAB0794157.1"/>
    </source>
</evidence>
<evidence type="ECO:0000313" key="2">
    <source>
        <dbReference type="Proteomes" id="UP000327044"/>
    </source>
</evidence>